<dbReference type="Proteomes" id="UP000005396">
    <property type="component" value="Unassembled WGS sequence"/>
</dbReference>
<sequence length="52" mass="6161">MSLFQFPFPICNSLLLSFIKSYHSFQKNALIFYFINQFISQPPSRLMSQRAL</sequence>
<gene>
    <name evidence="1" type="ORF">CLOBOL_04735</name>
</gene>
<reference evidence="1 2" key="1">
    <citation type="submission" date="2007-08" db="EMBL/GenBank/DDBJ databases">
        <authorList>
            <person name="Fulton L."/>
            <person name="Clifton S."/>
            <person name="Fulton B."/>
            <person name="Xu J."/>
            <person name="Minx P."/>
            <person name="Pepin K.H."/>
            <person name="Johnson M."/>
            <person name="Thiruvilangam P."/>
            <person name="Bhonagiri V."/>
            <person name="Nash W.E."/>
            <person name="Mardis E.R."/>
            <person name="Wilson R.K."/>
        </authorList>
    </citation>
    <scope>NUCLEOTIDE SEQUENCE [LARGE SCALE GENOMIC DNA]</scope>
    <source>
        <strain evidence="2">ATCC BAA-613 / DSM 15670 / CCUG 46953 / JCM 12243 / WAL 16351</strain>
    </source>
</reference>
<dbReference type="PaxDb" id="411902-CLOBOL_04735"/>
<reference evidence="1 2" key="2">
    <citation type="submission" date="2007-09" db="EMBL/GenBank/DDBJ databases">
        <title>Draft genome sequence of Clostridium bolteae (ATCC BAA-613).</title>
        <authorList>
            <person name="Sudarsanam P."/>
            <person name="Ley R."/>
            <person name="Guruge J."/>
            <person name="Turnbaugh P.J."/>
            <person name="Mahowald M."/>
            <person name="Liep D."/>
            <person name="Gordon J."/>
        </authorList>
    </citation>
    <scope>NUCLEOTIDE SEQUENCE [LARGE SCALE GENOMIC DNA]</scope>
    <source>
        <strain evidence="2">ATCC BAA-613 / DSM 15670 / CCUG 46953 / JCM 12243 / WAL 16351</strain>
    </source>
</reference>
<protein>
    <submittedName>
        <fullName evidence="1">Uncharacterized protein</fullName>
    </submittedName>
</protein>
<organism evidence="1 2">
    <name type="scientific">Enterocloster bolteae (strain ATCC BAA-613 / DSM 15670 / CCUG 46953 / JCM 12243 / WAL 16351)</name>
    <name type="common">Clostridium bolteae</name>
    <dbReference type="NCBI Taxonomy" id="411902"/>
    <lineage>
        <taxon>Bacteria</taxon>
        <taxon>Bacillati</taxon>
        <taxon>Bacillota</taxon>
        <taxon>Clostridia</taxon>
        <taxon>Lachnospirales</taxon>
        <taxon>Lachnospiraceae</taxon>
        <taxon>Enterocloster</taxon>
    </lineage>
</organism>
<dbReference type="HOGENOM" id="CLU_3078349_0_0_9"/>
<accession>A8RWY1</accession>
<evidence type="ECO:0000313" key="1">
    <source>
        <dbReference type="EMBL" id="EDP15043.1"/>
    </source>
</evidence>
<dbReference type="EMBL" id="ABCC02000037">
    <property type="protein sequence ID" value="EDP15043.1"/>
    <property type="molecule type" value="Genomic_DNA"/>
</dbReference>
<name>A8RWY1_ENTBW</name>
<proteinExistence type="predicted"/>
<evidence type="ECO:0000313" key="2">
    <source>
        <dbReference type="Proteomes" id="UP000005396"/>
    </source>
</evidence>
<comment type="caution">
    <text evidence="1">The sequence shown here is derived from an EMBL/GenBank/DDBJ whole genome shotgun (WGS) entry which is preliminary data.</text>
</comment>
<dbReference type="AlphaFoldDB" id="A8RWY1"/>